<evidence type="ECO:0000256" key="1">
    <source>
        <dbReference type="SAM" id="MobiDB-lite"/>
    </source>
</evidence>
<feature type="compositionally biased region" description="Gly residues" evidence="1">
    <location>
        <begin position="9"/>
        <end position="21"/>
    </location>
</feature>
<evidence type="ECO:0000313" key="2">
    <source>
        <dbReference type="EMBL" id="KRO62632.1"/>
    </source>
</evidence>
<dbReference type="Proteomes" id="UP000051269">
    <property type="component" value="Unassembled WGS sequence"/>
</dbReference>
<dbReference type="EMBL" id="LIBO01000050">
    <property type="protein sequence ID" value="KRO62632.1"/>
    <property type="molecule type" value="Genomic_DNA"/>
</dbReference>
<name>A0A0R2RIW3_9BACT</name>
<feature type="region of interest" description="Disordered" evidence="1">
    <location>
        <begin position="1"/>
        <end position="34"/>
    </location>
</feature>
<sequence length="117" mass="11738">MKAGFEAGELGGGIHGGGGGTEPTPEGEGTVNPRGRLRALFRLGGGGRGVETATEFFDTTGGVDQLLGAGEERVAGGTDSKTNLGFGGAGVIDRTAGTGHDTGFKLGMNFCLHRTEN</sequence>
<reference evidence="2 3" key="1">
    <citation type="submission" date="2015-10" db="EMBL/GenBank/DDBJ databases">
        <title>Metagenome-Assembled Genomes uncover a global brackish microbiome.</title>
        <authorList>
            <person name="Hugerth L.W."/>
            <person name="Larsson J."/>
            <person name="Alneberg J."/>
            <person name="Lindh M.V."/>
            <person name="Legrand C."/>
            <person name="Pinhassi J."/>
            <person name="Andersson A.F."/>
        </authorList>
    </citation>
    <scope>NUCLEOTIDE SEQUENCE [LARGE SCALE GENOMIC DNA]</scope>
    <source>
        <strain evidence="2">BACL18 MAG-120507-bin52</strain>
    </source>
</reference>
<gene>
    <name evidence="2" type="ORF">ABR82_07115</name>
</gene>
<proteinExistence type="predicted"/>
<organism evidence="2 3">
    <name type="scientific">Verrucomicrobia subdivision 6 bacterium BACL9 MAG-120507-bin52</name>
    <dbReference type="NCBI Taxonomy" id="1655590"/>
    <lineage>
        <taxon>Bacteria</taxon>
        <taxon>Pseudomonadati</taxon>
        <taxon>Verrucomicrobiota</taxon>
        <taxon>Verrucomicrobiia</taxon>
        <taxon>Verrucomicrobiales</taxon>
        <taxon>Verrucomicrobia subdivision 6</taxon>
    </lineage>
</organism>
<protein>
    <submittedName>
        <fullName evidence="2">Uncharacterized protein</fullName>
    </submittedName>
</protein>
<evidence type="ECO:0000313" key="3">
    <source>
        <dbReference type="Proteomes" id="UP000051269"/>
    </source>
</evidence>
<comment type="caution">
    <text evidence="2">The sequence shown here is derived from an EMBL/GenBank/DDBJ whole genome shotgun (WGS) entry which is preliminary data.</text>
</comment>
<dbReference type="AlphaFoldDB" id="A0A0R2RIW3"/>
<accession>A0A0R2RIW3</accession>